<sequence>MVNQAMVNQASGVAPARVPSRQPRGARRDPAIKDAVLAATRTLLVTRGYSATSIDLIAATAKVGRPAIYRLWRSKAHLIHEAAFPDPAPASCGDDIVAEVTRMCRGALEMHADPVVREAVPGLLDDLRLQPAMRKLIDERLEAAARRQLAGQLGDAVADGTVRPSVNADTVMDVVAGAAWYAVVVRKVTDLDAAATQLADLVLRGVLAGPRPATS</sequence>
<evidence type="ECO:0000256" key="4">
    <source>
        <dbReference type="PROSITE-ProRule" id="PRU00335"/>
    </source>
</evidence>
<dbReference type="eggNOG" id="COG1309">
    <property type="taxonomic scope" value="Bacteria"/>
</dbReference>
<dbReference type="Gene3D" id="1.10.357.10">
    <property type="entry name" value="Tetracycline Repressor, domain 2"/>
    <property type="match status" value="1"/>
</dbReference>
<keyword evidence="1" id="KW-0805">Transcription regulation</keyword>
<organism evidence="7">
    <name type="scientific">Mycolicibacterium gilvum (strain PYR-GCK)</name>
    <name type="common">Mycobacterium gilvum (strain PYR-GCK)</name>
    <dbReference type="NCBI Taxonomy" id="350054"/>
    <lineage>
        <taxon>Bacteria</taxon>
        <taxon>Bacillati</taxon>
        <taxon>Actinomycetota</taxon>
        <taxon>Actinomycetes</taxon>
        <taxon>Mycobacteriales</taxon>
        <taxon>Mycobacteriaceae</taxon>
        <taxon>Mycolicibacterium</taxon>
    </lineage>
</organism>
<dbReference type="AlphaFoldDB" id="A4TAX8"/>
<evidence type="ECO:0000313" key="7">
    <source>
        <dbReference type="EMBL" id="ABP45630.1"/>
    </source>
</evidence>
<feature type="DNA-binding region" description="H-T-H motif" evidence="4">
    <location>
        <begin position="53"/>
        <end position="72"/>
    </location>
</feature>
<dbReference type="Gene3D" id="1.10.10.60">
    <property type="entry name" value="Homeodomain-like"/>
    <property type="match status" value="1"/>
</dbReference>
<dbReference type="HOGENOM" id="CLU_069356_25_6_11"/>
<dbReference type="InterPro" id="IPR050109">
    <property type="entry name" value="HTH-type_TetR-like_transc_reg"/>
</dbReference>
<name>A4TAX8_MYCGI</name>
<protein>
    <submittedName>
        <fullName evidence="7">Transcriptional regulator, TetR family</fullName>
    </submittedName>
</protein>
<evidence type="ECO:0000256" key="2">
    <source>
        <dbReference type="ARBA" id="ARBA00023125"/>
    </source>
</evidence>
<gene>
    <name evidence="7" type="ordered locus">Mflv_3153</name>
</gene>
<dbReference type="InterPro" id="IPR036271">
    <property type="entry name" value="Tet_transcr_reg_TetR-rel_C_sf"/>
</dbReference>
<evidence type="ECO:0000256" key="5">
    <source>
        <dbReference type="SAM" id="MobiDB-lite"/>
    </source>
</evidence>
<dbReference type="Pfam" id="PF16859">
    <property type="entry name" value="TetR_C_11"/>
    <property type="match status" value="1"/>
</dbReference>
<dbReference type="InterPro" id="IPR001647">
    <property type="entry name" value="HTH_TetR"/>
</dbReference>
<keyword evidence="3" id="KW-0804">Transcription</keyword>
<dbReference type="PROSITE" id="PS50977">
    <property type="entry name" value="HTH_TETR_2"/>
    <property type="match status" value="1"/>
</dbReference>
<dbReference type="GO" id="GO:0000976">
    <property type="term" value="F:transcription cis-regulatory region binding"/>
    <property type="evidence" value="ECO:0007669"/>
    <property type="project" value="TreeGrafter"/>
</dbReference>
<reference evidence="7" key="1">
    <citation type="submission" date="2007-04" db="EMBL/GenBank/DDBJ databases">
        <authorList>
            <consortium name="US DOE Joint Genome Institute"/>
            <person name="Copeland A."/>
            <person name="Lucas S."/>
            <person name="Lapidus A."/>
            <person name="Barry K."/>
            <person name="Detter J.C."/>
            <person name="Glavina del Rio T."/>
            <person name="Hammon N."/>
            <person name="Israni S."/>
            <person name="Dalin E."/>
            <person name="Tice H."/>
            <person name="Pitluck S."/>
            <person name="Chain P."/>
            <person name="Malfatti S."/>
            <person name="Shin M."/>
            <person name="Vergez L."/>
            <person name="Schmutz J."/>
            <person name="Larimer F."/>
            <person name="Land M."/>
            <person name="Hauser L."/>
            <person name="Kyrpides N."/>
            <person name="Mikhailova N."/>
            <person name="Miller C."/>
            <person name="Richardson P."/>
        </authorList>
    </citation>
    <scope>NUCLEOTIDE SEQUENCE</scope>
    <source>
        <strain evidence="7">PYR-GCK</strain>
    </source>
</reference>
<keyword evidence="2 4" id="KW-0238">DNA-binding</keyword>
<dbReference type="SUPFAM" id="SSF48498">
    <property type="entry name" value="Tetracyclin repressor-like, C-terminal domain"/>
    <property type="match status" value="1"/>
</dbReference>
<dbReference type="STRING" id="350054.Mflv_3153"/>
<dbReference type="InterPro" id="IPR011075">
    <property type="entry name" value="TetR_C"/>
</dbReference>
<feature type="compositionally biased region" description="Polar residues" evidence="5">
    <location>
        <begin position="1"/>
        <end position="11"/>
    </location>
</feature>
<dbReference type="PANTHER" id="PTHR30055">
    <property type="entry name" value="HTH-TYPE TRANSCRIPTIONAL REGULATOR RUTR"/>
    <property type="match status" value="1"/>
</dbReference>
<evidence type="ECO:0000259" key="6">
    <source>
        <dbReference type="PROSITE" id="PS50977"/>
    </source>
</evidence>
<dbReference type="EMBL" id="CP000656">
    <property type="protein sequence ID" value="ABP45630.1"/>
    <property type="molecule type" value="Genomic_DNA"/>
</dbReference>
<dbReference type="PANTHER" id="PTHR30055:SF148">
    <property type="entry name" value="TETR-FAMILY TRANSCRIPTIONAL REGULATOR"/>
    <property type="match status" value="1"/>
</dbReference>
<dbReference type="KEGG" id="mgi:Mflv_3153"/>
<feature type="region of interest" description="Disordered" evidence="5">
    <location>
        <begin position="1"/>
        <end position="29"/>
    </location>
</feature>
<evidence type="ECO:0000256" key="1">
    <source>
        <dbReference type="ARBA" id="ARBA00023015"/>
    </source>
</evidence>
<proteinExistence type="predicted"/>
<feature type="domain" description="HTH tetR-type" evidence="6">
    <location>
        <begin position="30"/>
        <end position="90"/>
    </location>
</feature>
<dbReference type="InterPro" id="IPR009057">
    <property type="entry name" value="Homeodomain-like_sf"/>
</dbReference>
<dbReference type="Pfam" id="PF00440">
    <property type="entry name" value="TetR_N"/>
    <property type="match status" value="1"/>
</dbReference>
<reference evidence="7" key="2">
    <citation type="journal article" date="2013" name="PLoS ONE">
        <title>A Gene Expression Study of the Activities of Aromatic Ring-Cleavage Dioxygenases in Mycobacterium gilvum PYR-GCK to Changes in Salinity and pH during Pyrene Degradation.</title>
        <authorList>
            <person name="Badejo A.C."/>
            <person name="Badejo A.O."/>
            <person name="Shin K.H."/>
            <person name="Chai Y.G."/>
        </authorList>
    </citation>
    <scope>NUCLEOTIDE SEQUENCE [LARGE SCALE GENOMIC DNA]</scope>
    <source>
        <strain evidence="7">PYR-GCK</strain>
    </source>
</reference>
<evidence type="ECO:0000256" key="3">
    <source>
        <dbReference type="ARBA" id="ARBA00023163"/>
    </source>
</evidence>
<dbReference type="SUPFAM" id="SSF46689">
    <property type="entry name" value="Homeodomain-like"/>
    <property type="match status" value="1"/>
</dbReference>
<accession>A4TAX8</accession>
<dbReference type="PRINTS" id="PR00455">
    <property type="entry name" value="HTHTETR"/>
</dbReference>
<dbReference type="GO" id="GO:0003700">
    <property type="term" value="F:DNA-binding transcription factor activity"/>
    <property type="evidence" value="ECO:0007669"/>
    <property type="project" value="TreeGrafter"/>
</dbReference>